<dbReference type="SUPFAM" id="SSF54292">
    <property type="entry name" value="2Fe-2S ferredoxin-like"/>
    <property type="match status" value="1"/>
</dbReference>
<name>A0ABT0LY64_9RHOB</name>
<reference evidence="12 13" key="1">
    <citation type="submission" date="2022-05" db="EMBL/GenBank/DDBJ databases">
        <title>Seasonal and diel survey of microbial diversity of the Tyrrhenian coast.</title>
        <authorList>
            <person name="Gattoni G."/>
            <person name="Corral P."/>
        </authorList>
    </citation>
    <scope>NUCLEOTIDE SEQUENCE [LARGE SCALE GENOMIC DNA]</scope>
    <source>
        <strain evidence="12 13">V10</strain>
    </source>
</reference>
<evidence type="ECO:0000256" key="9">
    <source>
        <dbReference type="ARBA" id="ARBA00034078"/>
    </source>
</evidence>
<keyword evidence="6" id="KW-0560">Oxidoreductase</keyword>
<evidence type="ECO:0000256" key="7">
    <source>
        <dbReference type="ARBA" id="ARBA00023004"/>
    </source>
</evidence>
<dbReference type="RefSeq" id="WP_249055999.1">
    <property type="nucleotide sequence ID" value="NZ_JALZWP010000002.1"/>
</dbReference>
<evidence type="ECO:0000256" key="5">
    <source>
        <dbReference type="ARBA" id="ARBA00022827"/>
    </source>
</evidence>
<dbReference type="InterPro" id="IPR001433">
    <property type="entry name" value="OxRdtase_FAD/NAD-bd"/>
</dbReference>
<evidence type="ECO:0000256" key="3">
    <source>
        <dbReference type="ARBA" id="ARBA00022714"/>
    </source>
</evidence>
<dbReference type="Gene3D" id="3.40.50.80">
    <property type="entry name" value="Nucleotide-binding domain of ferredoxin-NADP reductase (FNR) module"/>
    <property type="match status" value="1"/>
</dbReference>
<dbReference type="Pfam" id="PF00970">
    <property type="entry name" value="FAD_binding_6"/>
    <property type="match status" value="1"/>
</dbReference>
<keyword evidence="8" id="KW-0411">Iron-sulfur</keyword>
<dbReference type="InterPro" id="IPR050415">
    <property type="entry name" value="MRET"/>
</dbReference>
<comment type="caution">
    <text evidence="12">The sequence shown here is derived from an EMBL/GenBank/DDBJ whole genome shotgun (WGS) entry which is preliminary data.</text>
</comment>
<accession>A0ABT0LY64</accession>
<dbReference type="InterPro" id="IPR008333">
    <property type="entry name" value="Cbr1-like_FAD-bd_dom"/>
</dbReference>
<dbReference type="SUPFAM" id="SSF63380">
    <property type="entry name" value="Riboflavin synthase domain-like"/>
    <property type="match status" value="1"/>
</dbReference>
<proteinExistence type="predicted"/>
<dbReference type="PROSITE" id="PS00197">
    <property type="entry name" value="2FE2S_FER_1"/>
    <property type="match status" value="1"/>
</dbReference>
<evidence type="ECO:0000256" key="8">
    <source>
        <dbReference type="ARBA" id="ARBA00023014"/>
    </source>
</evidence>
<dbReference type="InterPro" id="IPR036010">
    <property type="entry name" value="2Fe-2S_ferredoxin-like_sf"/>
</dbReference>
<feature type="domain" description="FAD-binding FR-type" evidence="11">
    <location>
        <begin position="2"/>
        <end position="104"/>
    </location>
</feature>
<dbReference type="Gene3D" id="2.40.30.10">
    <property type="entry name" value="Translation factors"/>
    <property type="match status" value="1"/>
</dbReference>
<evidence type="ECO:0000256" key="4">
    <source>
        <dbReference type="ARBA" id="ARBA00022723"/>
    </source>
</evidence>
<keyword evidence="5" id="KW-0274">FAD</keyword>
<evidence type="ECO:0000259" key="10">
    <source>
        <dbReference type="PROSITE" id="PS51085"/>
    </source>
</evidence>
<dbReference type="InterPro" id="IPR006058">
    <property type="entry name" value="2Fe2S_fd_BS"/>
</dbReference>
<comment type="cofactor">
    <cofactor evidence="1">
        <name>FAD</name>
        <dbReference type="ChEBI" id="CHEBI:57692"/>
    </cofactor>
</comment>
<evidence type="ECO:0000313" key="13">
    <source>
        <dbReference type="Proteomes" id="UP001202550"/>
    </source>
</evidence>
<dbReference type="Pfam" id="PF00111">
    <property type="entry name" value="Fer2"/>
    <property type="match status" value="1"/>
</dbReference>
<evidence type="ECO:0000313" key="12">
    <source>
        <dbReference type="EMBL" id="MCL1627547.1"/>
    </source>
</evidence>
<dbReference type="PANTHER" id="PTHR47354">
    <property type="entry name" value="NADH OXIDOREDUCTASE HCR"/>
    <property type="match status" value="1"/>
</dbReference>
<dbReference type="InterPro" id="IPR012675">
    <property type="entry name" value="Beta-grasp_dom_sf"/>
</dbReference>
<evidence type="ECO:0000256" key="1">
    <source>
        <dbReference type="ARBA" id="ARBA00001974"/>
    </source>
</evidence>
<dbReference type="InterPro" id="IPR001709">
    <property type="entry name" value="Flavoprot_Pyr_Nucl_cyt_Rdtase"/>
</dbReference>
<organism evidence="12 13">
    <name type="scientific">Roseinatronobacter domitianus</name>
    <dbReference type="NCBI Taxonomy" id="2940293"/>
    <lineage>
        <taxon>Bacteria</taxon>
        <taxon>Pseudomonadati</taxon>
        <taxon>Pseudomonadota</taxon>
        <taxon>Alphaproteobacteria</taxon>
        <taxon>Rhodobacterales</taxon>
        <taxon>Paracoccaceae</taxon>
        <taxon>Roseinatronobacter</taxon>
    </lineage>
</organism>
<dbReference type="InterPro" id="IPR001041">
    <property type="entry name" value="2Fe-2S_ferredoxin-type"/>
</dbReference>
<dbReference type="PROSITE" id="PS51085">
    <property type="entry name" value="2FE2S_FER_2"/>
    <property type="match status" value="1"/>
</dbReference>
<dbReference type="PROSITE" id="PS51384">
    <property type="entry name" value="FAD_FR"/>
    <property type="match status" value="1"/>
</dbReference>
<dbReference type="EMBL" id="JALZWP010000002">
    <property type="protein sequence ID" value="MCL1627547.1"/>
    <property type="molecule type" value="Genomic_DNA"/>
</dbReference>
<evidence type="ECO:0000256" key="6">
    <source>
        <dbReference type="ARBA" id="ARBA00023002"/>
    </source>
</evidence>
<dbReference type="Proteomes" id="UP001202550">
    <property type="component" value="Unassembled WGS sequence"/>
</dbReference>
<dbReference type="InterPro" id="IPR017927">
    <property type="entry name" value="FAD-bd_FR_type"/>
</dbReference>
<dbReference type="Gene3D" id="3.10.20.30">
    <property type="match status" value="1"/>
</dbReference>
<dbReference type="CDD" id="cd06214">
    <property type="entry name" value="PA_degradation_oxidoreductase_like"/>
    <property type="match status" value="1"/>
</dbReference>
<dbReference type="PRINTS" id="PR00406">
    <property type="entry name" value="CYTB5RDTASE"/>
</dbReference>
<protein>
    <submittedName>
        <fullName evidence="12">2Fe-2S iron-sulfur cluster-binding protein</fullName>
    </submittedName>
</protein>
<feature type="domain" description="2Fe-2S ferredoxin-type" evidence="10">
    <location>
        <begin position="265"/>
        <end position="355"/>
    </location>
</feature>
<keyword evidence="7" id="KW-0408">Iron</keyword>
<dbReference type="PANTHER" id="PTHR47354:SF8">
    <property type="entry name" value="1,2-PHENYLACETYL-COA EPOXIDASE, SUBUNIT E"/>
    <property type="match status" value="1"/>
</dbReference>
<dbReference type="Pfam" id="PF00175">
    <property type="entry name" value="NAD_binding_1"/>
    <property type="match status" value="1"/>
</dbReference>
<comment type="cofactor">
    <cofactor evidence="9">
        <name>[2Fe-2S] cluster</name>
        <dbReference type="ChEBI" id="CHEBI:190135"/>
    </cofactor>
</comment>
<evidence type="ECO:0000256" key="2">
    <source>
        <dbReference type="ARBA" id="ARBA00022630"/>
    </source>
</evidence>
<gene>
    <name evidence="12" type="ORF">M3N55_02280</name>
</gene>
<dbReference type="InterPro" id="IPR017938">
    <property type="entry name" value="Riboflavin_synthase-like_b-brl"/>
</dbReference>
<keyword evidence="2" id="KW-0285">Flavoprotein</keyword>
<keyword evidence="4" id="KW-0479">Metal-binding</keyword>
<dbReference type="CDD" id="cd00207">
    <property type="entry name" value="fer2"/>
    <property type="match status" value="1"/>
</dbReference>
<dbReference type="SUPFAM" id="SSF52343">
    <property type="entry name" value="Ferredoxin reductase-like, C-terminal NADP-linked domain"/>
    <property type="match status" value="1"/>
</dbReference>
<keyword evidence="13" id="KW-1185">Reference proteome</keyword>
<evidence type="ECO:0000259" key="11">
    <source>
        <dbReference type="PROSITE" id="PS51384"/>
    </source>
</evidence>
<dbReference type="PRINTS" id="PR00371">
    <property type="entry name" value="FPNCR"/>
</dbReference>
<dbReference type="InterPro" id="IPR039261">
    <property type="entry name" value="FNR_nucleotide-bd"/>
</dbReference>
<sequence>MSRFHPLTVTDIARDTHDSVVVTLTPENEEAFRFTQGQYLTFRRDFEGQELRRSYSICAGLDDGALRVGIKRVEGGAFSTWANTALKPGDVLEAMPPQGKFYTPLAPEEGRHYLMFAAGSGITPILSIIRTVLTREPEARVTLVYANRRIASIMFRGELEDLKDQYLSRLSVLHILGQDAQEIELFTGRLDTAKLDKLFTQWIDLTGVHTAFICGPEALMQTIAGVLRDHGLNDAQIKYELFGAAQPGRAAKPAATTRDNTGKTCALSVTLDGTTRNLELPMDGTTVLEAALGANLDAPFSCTAGVCSTCRAKVLEGAAEMAVNHALEDYEVRAGYVLTCQCTPISDRLVLSYDT</sequence>
<keyword evidence="3" id="KW-0001">2Fe-2S</keyword>